<dbReference type="EMBL" id="GHWJ01010441">
    <property type="protein sequence ID" value="NOV43178.1"/>
    <property type="molecule type" value="Transcribed_RNA"/>
</dbReference>
<feature type="signal peptide" evidence="1">
    <location>
        <begin position="1"/>
        <end position="18"/>
    </location>
</feature>
<name>A0A6M2DDC7_RHIMP</name>
<keyword evidence="1" id="KW-0732">Signal</keyword>
<evidence type="ECO:0000313" key="2">
    <source>
        <dbReference type="EMBL" id="NOV43178.1"/>
    </source>
</evidence>
<feature type="chain" id="PRO_5027095165" evidence="1">
    <location>
        <begin position="19"/>
        <end position="83"/>
    </location>
</feature>
<accession>A0A6M2DDC7</accession>
<reference evidence="2" key="1">
    <citation type="submission" date="2019-09" db="EMBL/GenBank/DDBJ databases">
        <title>Organ-specific transcriptomic study of the physiology of the cattle tick, Rhipicephalus microplus.</title>
        <authorList>
            <person name="Tirloni L."/>
            <person name="Braz G."/>
            <person name="Gandara A.C.P."/>
            <person name="Sabadin G.A."/>
            <person name="da Silva R.M."/>
            <person name="Guizzo M.G."/>
            <person name="Machado J.A."/>
            <person name="Costa E.P."/>
            <person name="Gomes H.F."/>
            <person name="Moraes J."/>
            <person name="Mota M.B.S."/>
            <person name="Mesquita R.D."/>
            <person name="Alvarenga P.H."/>
            <person name="Alves F."/>
            <person name="Seixas A."/>
            <person name="da Fonseca R.N."/>
            <person name="Fogaca A."/>
            <person name="Logullo C."/>
            <person name="Tanaka A."/>
            <person name="Daffre S."/>
            <person name="Termignoni C."/>
            <person name="Vaz I.S.Jr."/>
            <person name="Oliveira P.L."/>
            <person name="Ribeiro J.M."/>
        </authorList>
    </citation>
    <scope>NUCLEOTIDE SEQUENCE</scope>
    <source>
        <strain evidence="2">Porto Alegre</strain>
    </source>
</reference>
<dbReference type="AlphaFoldDB" id="A0A6M2DDC7"/>
<protein>
    <submittedName>
        <fullName evidence="2">Putative secreted protein</fullName>
    </submittedName>
</protein>
<sequence length="83" mass="9607">MFCFFFFFFCYMTEQNFANGTGYVASMARREPDSTINLLHLELSAAFKFCCVYFILSLREPTGRKSIYHARNLNLTCVHGAIL</sequence>
<evidence type="ECO:0000256" key="1">
    <source>
        <dbReference type="SAM" id="SignalP"/>
    </source>
</evidence>
<organism evidence="2">
    <name type="scientific">Rhipicephalus microplus</name>
    <name type="common">Cattle tick</name>
    <name type="synonym">Boophilus microplus</name>
    <dbReference type="NCBI Taxonomy" id="6941"/>
    <lineage>
        <taxon>Eukaryota</taxon>
        <taxon>Metazoa</taxon>
        <taxon>Ecdysozoa</taxon>
        <taxon>Arthropoda</taxon>
        <taxon>Chelicerata</taxon>
        <taxon>Arachnida</taxon>
        <taxon>Acari</taxon>
        <taxon>Parasitiformes</taxon>
        <taxon>Ixodida</taxon>
        <taxon>Ixodoidea</taxon>
        <taxon>Ixodidae</taxon>
        <taxon>Rhipicephalinae</taxon>
        <taxon>Rhipicephalus</taxon>
        <taxon>Boophilus</taxon>
    </lineage>
</organism>
<proteinExistence type="predicted"/>